<name>A0A382TIE4_9ZZZZ</name>
<organism evidence="1">
    <name type="scientific">marine metagenome</name>
    <dbReference type="NCBI Taxonomy" id="408172"/>
    <lineage>
        <taxon>unclassified sequences</taxon>
        <taxon>metagenomes</taxon>
        <taxon>ecological metagenomes</taxon>
    </lineage>
</organism>
<dbReference type="EMBL" id="UINC01136776">
    <property type="protein sequence ID" value="SVD21743.1"/>
    <property type="molecule type" value="Genomic_DNA"/>
</dbReference>
<protein>
    <submittedName>
        <fullName evidence="1">Uncharacterized protein</fullName>
    </submittedName>
</protein>
<gene>
    <name evidence="1" type="ORF">METZ01_LOCUS374597</name>
</gene>
<reference evidence="1" key="1">
    <citation type="submission" date="2018-05" db="EMBL/GenBank/DDBJ databases">
        <authorList>
            <person name="Lanie J.A."/>
            <person name="Ng W.-L."/>
            <person name="Kazmierczak K.M."/>
            <person name="Andrzejewski T.M."/>
            <person name="Davidsen T.M."/>
            <person name="Wayne K.J."/>
            <person name="Tettelin H."/>
            <person name="Glass J.I."/>
            <person name="Rusch D."/>
            <person name="Podicherti R."/>
            <person name="Tsui H.-C.T."/>
            <person name="Winkler M.E."/>
        </authorList>
    </citation>
    <scope>NUCLEOTIDE SEQUENCE</scope>
</reference>
<evidence type="ECO:0000313" key="1">
    <source>
        <dbReference type="EMBL" id="SVD21743.1"/>
    </source>
</evidence>
<sequence>LNSYDASNKNMLGSCCSGVDSYCGTEYISSKTNTKF</sequence>
<accession>A0A382TIE4</accession>
<feature type="non-terminal residue" evidence="1">
    <location>
        <position position="1"/>
    </location>
</feature>
<proteinExistence type="predicted"/>
<dbReference type="AlphaFoldDB" id="A0A382TIE4"/>
<feature type="non-terminal residue" evidence="1">
    <location>
        <position position="36"/>
    </location>
</feature>